<evidence type="ECO:0000256" key="1">
    <source>
        <dbReference type="SAM" id="MobiDB-lite"/>
    </source>
</evidence>
<reference evidence="2 3" key="1">
    <citation type="journal article" date="2014" name="PLoS Genet.">
        <title>Analysis of the Phlebiopsis gigantea genome, transcriptome and secretome provides insight into its pioneer colonization strategies of wood.</title>
        <authorList>
            <person name="Hori C."/>
            <person name="Ishida T."/>
            <person name="Igarashi K."/>
            <person name="Samejima M."/>
            <person name="Suzuki H."/>
            <person name="Master E."/>
            <person name="Ferreira P."/>
            <person name="Ruiz-Duenas F.J."/>
            <person name="Held B."/>
            <person name="Canessa P."/>
            <person name="Larrondo L.F."/>
            <person name="Schmoll M."/>
            <person name="Druzhinina I.S."/>
            <person name="Kubicek C.P."/>
            <person name="Gaskell J.A."/>
            <person name="Kersten P."/>
            <person name="St John F."/>
            <person name="Glasner J."/>
            <person name="Sabat G."/>
            <person name="Splinter BonDurant S."/>
            <person name="Syed K."/>
            <person name="Yadav J."/>
            <person name="Mgbeahuruike A.C."/>
            <person name="Kovalchuk A."/>
            <person name="Asiegbu F.O."/>
            <person name="Lackner G."/>
            <person name="Hoffmeister D."/>
            <person name="Rencoret J."/>
            <person name="Gutierrez A."/>
            <person name="Sun H."/>
            <person name="Lindquist E."/>
            <person name="Barry K."/>
            <person name="Riley R."/>
            <person name="Grigoriev I.V."/>
            <person name="Henrissat B."/>
            <person name="Kues U."/>
            <person name="Berka R.M."/>
            <person name="Martinez A.T."/>
            <person name="Covert S.F."/>
            <person name="Blanchette R.A."/>
            <person name="Cullen D."/>
        </authorList>
    </citation>
    <scope>NUCLEOTIDE SEQUENCE [LARGE SCALE GENOMIC DNA]</scope>
    <source>
        <strain evidence="2 3">11061_1 CR5-6</strain>
    </source>
</reference>
<dbReference type="HOGENOM" id="CLU_821615_0_0_1"/>
<dbReference type="Proteomes" id="UP000053257">
    <property type="component" value="Unassembled WGS sequence"/>
</dbReference>
<proteinExistence type="predicted"/>
<feature type="compositionally biased region" description="Basic and acidic residues" evidence="1">
    <location>
        <begin position="196"/>
        <end position="205"/>
    </location>
</feature>
<evidence type="ECO:0000313" key="3">
    <source>
        <dbReference type="Proteomes" id="UP000053257"/>
    </source>
</evidence>
<evidence type="ECO:0000313" key="2">
    <source>
        <dbReference type="EMBL" id="KIP05080.1"/>
    </source>
</evidence>
<name>A0A0C3S846_PHLG1</name>
<feature type="region of interest" description="Disordered" evidence="1">
    <location>
        <begin position="83"/>
        <end position="107"/>
    </location>
</feature>
<accession>A0A0C3S846</accession>
<feature type="region of interest" description="Disordered" evidence="1">
    <location>
        <begin position="175"/>
        <end position="218"/>
    </location>
</feature>
<feature type="region of interest" description="Disordered" evidence="1">
    <location>
        <begin position="245"/>
        <end position="268"/>
    </location>
</feature>
<dbReference type="EMBL" id="KN840554">
    <property type="protein sequence ID" value="KIP05080.1"/>
    <property type="molecule type" value="Genomic_DNA"/>
</dbReference>
<feature type="compositionally biased region" description="Polar residues" evidence="1">
    <location>
        <begin position="175"/>
        <end position="190"/>
    </location>
</feature>
<keyword evidence="3" id="KW-1185">Reference proteome</keyword>
<protein>
    <submittedName>
        <fullName evidence="2">Uncharacterized protein</fullName>
    </submittedName>
</protein>
<dbReference type="AlphaFoldDB" id="A0A0C3S846"/>
<gene>
    <name evidence="2" type="ORF">PHLGIDRAFT_169276</name>
</gene>
<organism evidence="2 3">
    <name type="scientific">Phlebiopsis gigantea (strain 11061_1 CR5-6)</name>
    <name type="common">White-rot fungus</name>
    <name type="synonym">Peniophora gigantea</name>
    <dbReference type="NCBI Taxonomy" id="745531"/>
    <lineage>
        <taxon>Eukaryota</taxon>
        <taxon>Fungi</taxon>
        <taxon>Dikarya</taxon>
        <taxon>Basidiomycota</taxon>
        <taxon>Agaricomycotina</taxon>
        <taxon>Agaricomycetes</taxon>
        <taxon>Polyporales</taxon>
        <taxon>Phanerochaetaceae</taxon>
        <taxon>Phlebiopsis</taxon>
    </lineage>
</organism>
<sequence>MSHSTLTIPPALYSDMHLLRHDELLSLPLIMLLRIFLNNPEKFKDLSVCLDRDAIIAAVLKVWPEGVPEEFVANVFATKPAEHSTEVDTSLRSSTLEDPRVESASACSTASRVSPLARLALSQTKQNTIDTVIKGLPGTSASCASDVGFEDGEHTSDHTASATEAARRLFNIVTQPAQEDSRGTAHQSSDAMDVDNPERAAEHDCTGPPAKKPRLDLDGSYVSTITLTSSGPSAKEPRYDLDDTSEHITEAEDLGRPTKRPRLDLRERSSRTTGLPMVTLEWLTEERRVFLDEAYDRTIAMMQARRRAWPLPGPVPSLSTVTRLPPQDEPWMQYSREI</sequence>